<name>A0A9D4HQG8_DREPO</name>
<proteinExistence type="predicted"/>
<dbReference type="EMBL" id="JAIWYP010000012">
    <property type="protein sequence ID" value="KAH3727240.1"/>
    <property type="molecule type" value="Genomic_DNA"/>
</dbReference>
<protein>
    <submittedName>
        <fullName evidence="1">Uncharacterized protein</fullName>
    </submittedName>
</protein>
<organism evidence="1 2">
    <name type="scientific">Dreissena polymorpha</name>
    <name type="common">Zebra mussel</name>
    <name type="synonym">Mytilus polymorpha</name>
    <dbReference type="NCBI Taxonomy" id="45954"/>
    <lineage>
        <taxon>Eukaryota</taxon>
        <taxon>Metazoa</taxon>
        <taxon>Spiralia</taxon>
        <taxon>Lophotrochozoa</taxon>
        <taxon>Mollusca</taxon>
        <taxon>Bivalvia</taxon>
        <taxon>Autobranchia</taxon>
        <taxon>Heteroconchia</taxon>
        <taxon>Euheterodonta</taxon>
        <taxon>Imparidentia</taxon>
        <taxon>Neoheterodontei</taxon>
        <taxon>Myida</taxon>
        <taxon>Dreissenoidea</taxon>
        <taxon>Dreissenidae</taxon>
        <taxon>Dreissena</taxon>
    </lineage>
</organism>
<reference evidence="1" key="2">
    <citation type="submission" date="2020-11" db="EMBL/GenBank/DDBJ databases">
        <authorList>
            <person name="McCartney M.A."/>
            <person name="Auch B."/>
            <person name="Kono T."/>
            <person name="Mallez S."/>
            <person name="Becker A."/>
            <person name="Gohl D.M."/>
            <person name="Silverstein K.A.T."/>
            <person name="Koren S."/>
            <person name="Bechman K.B."/>
            <person name="Herman A."/>
            <person name="Abrahante J.E."/>
            <person name="Garbe J."/>
        </authorList>
    </citation>
    <scope>NUCLEOTIDE SEQUENCE</scope>
    <source>
        <strain evidence="1">Duluth1</strain>
        <tissue evidence="1">Whole animal</tissue>
    </source>
</reference>
<gene>
    <name evidence="1" type="ORF">DPMN_053170</name>
</gene>
<dbReference type="Proteomes" id="UP000828390">
    <property type="component" value="Unassembled WGS sequence"/>
</dbReference>
<evidence type="ECO:0000313" key="2">
    <source>
        <dbReference type="Proteomes" id="UP000828390"/>
    </source>
</evidence>
<accession>A0A9D4HQG8</accession>
<comment type="caution">
    <text evidence="1">The sequence shown here is derived from an EMBL/GenBank/DDBJ whole genome shotgun (WGS) entry which is preliminary data.</text>
</comment>
<keyword evidence="2" id="KW-1185">Reference proteome</keyword>
<sequence>MDYLHLTNDELQKKYRVNHPTLQYLIDQLDAALRPKTDRSHGLSTGYKLLITLRYLSTSVIQLSGLHSVAQFSVLCI</sequence>
<reference evidence="1" key="1">
    <citation type="journal article" date="2019" name="bioRxiv">
        <title>The Genome of the Zebra Mussel, Dreissena polymorpha: A Resource for Invasive Species Research.</title>
        <authorList>
            <person name="McCartney M.A."/>
            <person name="Auch B."/>
            <person name="Kono T."/>
            <person name="Mallez S."/>
            <person name="Zhang Y."/>
            <person name="Obille A."/>
            <person name="Becker A."/>
            <person name="Abrahante J.E."/>
            <person name="Garbe J."/>
            <person name="Badalamenti J.P."/>
            <person name="Herman A."/>
            <person name="Mangelson H."/>
            <person name="Liachko I."/>
            <person name="Sullivan S."/>
            <person name="Sone E.D."/>
            <person name="Koren S."/>
            <person name="Silverstein K.A.T."/>
            <person name="Beckman K.B."/>
            <person name="Gohl D.M."/>
        </authorList>
    </citation>
    <scope>NUCLEOTIDE SEQUENCE</scope>
    <source>
        <strain evidence="1">Duluth1</strain>
        <tissue evidence="1">Whole animal</tissue>
    </source>
</reference>
<evidence type="ECO:0000313" key="1">
    <source>
        <dbReference type="EMBL" id="KAH3727240.1"/>
    </source>
</evidence>
<dbReference type="AlphaFoldDB" id="A0A9D4HQG8"/>